<sequence length="224" mass="25484">MSGGWGRLGLRRRHQHELFVVKQLDPRTGNTREAKKNMASFREARIAILDAYMDGLLDDDEFLRTVSDGMEGLCMVLRRMAYPCRYRDLIPRFGRPVPVLSMICNRVIDYIYDSHVHRLTSWNPQLLDPASLQMYCDAISRNGSPLDNCFGFIDGTVRPVCRPGEQQRVLFNGHKRVHALKFQSVVLPSGIIAHMYGPVEGRKHNAGMLADSGILEDLQRNAFP</sequence>
<proteinExistence type="predicted"/>
<dbReference type="EMBL" id="CALNXI010000115">
    <property type="protein sequence ID" value="CAH3019403.1"/>
    <property type="molecule type" value="Genomic_DNA"/>
</dbReference>
<comment type="caution">
    <text evidence="4">The sequence shown here is derived from an EMBL/GenBank/DDBJ whole genome shotgun (WGS) entry which is preliminary data.</text>
</comment>
<name>A0ABN8LQS5_9CNID</name>
<keyword evidence="5" id="KW-1185">Reference proteome</keyword>
<dbReference type="PANTHER" id="PTHR34615:SF1">
    <property type="entry name" value="PX DOMAIN-CONTAINING PROTEIN"/>
    <property type="match status" value="1"/>
</dbReference>
<gene>
    <name evidence="4" type="ORF">PEVE_00002538</name>
</gene>
<accession>A0ABN8LQS5</accession>
<evidence type="ECO:0000313" key="5">
    <source>
        <dbReference type="Proteomes" id="UP001159427"/>
    </source>
</evidence>
<organism evidence="4 5">
    <name type="scientific">Porites evermanni</name>
    <dbReference type="NCBI Taxonomy" id="104178"/>
    <lineage>
        <taxon>Eukaryota</taxon>
        <taxon>Metazoa</taxon>
        <taxon>Cnidaria</taxon>
        <taxon>Anthozoa</taxon>
        <taxon>Hexacorallia</taxon>
        <taxon>Scleractinia</taxon>
        <taxon>Fungiina</taxon>
        <taxon>Poritidae</taxon>
        <taxon>Porites</taxon>
    </lineage>
</organism>
<evidence type="ECO:0000256" key="1">
    <source>
        <dbReference type="ARBA" id="ARBA00001968"/>
    </source>
</evidence>
<keyword evidence="2" id="KW-0479">Metal-binding</keyword>
<evidence type="ECO:0000256" key="2">
    <source>
        <dbReference type="ARBA" id="ARBA00022723"/>
    </source>
</evidence>
<feature type="domain" description="DDE Tnp4" evidence="3">
    <location>
        <begin position="153"/>
        <end position="219"/>
    </location>
</feature>
<dbReference type="InterPro" id="IPR027806">
    <property type="entry name" value="HARBI1_dom"/>
</dbReference>
<evidence type="ECO:0000313" key="4">
    <source>
        <dbReference type="EMBL" id="CAH3019403.1"/>
    </source>
</evidence>
<comment type="cofactor">
    <cofactor evidence="1">
        <name>a divalent metal cation</name>
        <dbReference type="ChEBI" id="CHEBI:60240"/>
    </cofactor>
</comment>
<reference evidence="4 5" key="1">
    <citation type="submission" date="2022-05" db="EMBL/GenBank/DDBJ databases">
        <authorList>
            <consortium name="Genoscope - CEA"/>
            <person name="William W."/>
        </authorList>
    </citation>
    <scope>NUCLEOTIDE SEQUENCE [LARGE SCALE GENOMIC DNA]</scope>
</reference>
<protein>
    <recommendedName>
        <fullName evidence="3">DDE Tnp4 domain-containing protein</fullName>
    </recommendedName>
</protein>
<dbReference type="Proteomes" id="UP001159427">
    <property type="component" value="Unassembled WGS sequence"/>
</dbReference>
<dbReference type="Pfam" id="PF13359">
    <property type="entry name" value="DDE_Tnp_4"/>
    <property type="match status" value="1"/>
</dbReference>
<dbReference type="PANTHER" id="PTHR34615">
    <property type="entry name" value="PX DOMAIN-CONTAINING PROTEIN"/>
    <property type="match status" value="1"/>
</dbReference>
<evidence type="ECO:0000259" key="3">
    <source>
        <dbReference type="Pfam" id="PF13359"/>
    </source>
</evidence>